<reference evidence="1 2" key="1">
    <citation type="submission" date="2017-06" db="EMBL/GenBank/DDBJ databases">
        <title>Comparative genomic analysis of Ambrosia Fusariam Clade fungi.</title>
        <authorList>
            <person name="Stajich J.E."/>
            <person name="Carrillo J."/>
            <person name="Kijimoto T."/>
            <person name="Eskalen A."/>
            <person name="O'Donnell K."/>
            <person name="Kasson M."/>
        </authorList>
    </citation>
    <scope>NUCLEOTIDE SEQUENCE [LARGE SCALE GENOMIC DNA]</scope>
    <source>
        <strain evidence="1">UCR3666</strain>
    </source>
</reference>
<comment type="caution">
    <text evidence="1">The sequence shown here is derived from an EMBL/GenBank/DDBJ whole genome shotgun (WGS) entry which is preliminary data.</text>
</comment>
<gene>
    <name evidence="1" type="ORF">CDV36_012994</name>
</gene>
<dbReference type="Proteomes" id="UP000277212">
    <property type="component" value="Unassembled WGS sequence"/>
</dbReference>
<evidence type="ECO:0000313" key="2">
    <source>
        <dbReference type="Proteomes" id="UP000277212"/>
    </source>
</evidence>
<proteinExistence type="predicted"/>
<evidence type="ECO:0000313" key="1">
    <source>
        <dbReference type="EMBL" id="RMJ07400.1"/>
    </source>
</evidence>
<protein>
    <submittedName>
        <fullName evidence="1">Uncharacterized protein</fullName>
    </submittedName>
</protein>
<dbReference type="AlphaFoldDB" id="A0A3M2RPZ8"/>
<dbReference type="OrthoDB" id="2984728at2759"/>
<accession>A0A3M2RPZ8</accession>
<keyword evidence="2" id="KW-1185">Reference proteome</keyword>
<name>A0A3M2RPZ8_9HYPO</name>
<organism evidence="1 2">
    <name type="scientific">Fusarium kuroshium</name>
    <dbReference type="NCBI Taxonomy" id="2010991"/>
    <lineage>
        <taxon>Eukaryota</taxon>
        <taxon>Fungi</taxon>
        <taxon>Dikarya</taxon>
        <taxon>Ascomycota</taxon>
        <taxon>Pezizomycotina</taxon>
        <taxon>Sordariomycetes</taxon>
        <taxon>Hypocreomycetidae</taxon>
        <taxon>Hypocreales</taxon>
        <taxon>Nectriaceae</taxon>
        <taxon>Fusarium</taxon>
        <taxon>Fusarium solani species complex</taxon>
    </lineage>
</organism>
<dbReference type="EMBL" id="NKUJ01000343">
    <property type="protein sequence ID" value="RMJ07400.1"/>
    <property type="molecule type" value="Genomic_DNA"/>
</dbReference>
<sequence length="110" mass="12348">MSRAGQQPVCDDHEWKDARSVGPQLKLDDYGFPKLPVPRNIIYGPNSNNPILIYDNKDDLTVTHSYSSRIGTDTISLTFVNRPKTEEKLNQPGIYPAVTVDGCIMIELSR</sequence>